<dbReference type="AlphaFoldDB" id="A0A6M5YR79"/>
<dbReference type="NCBIfam" id="NF038073">
    <property type="entry name" value="rSAM_STM4011"/>
    <property type="match status" value="1"/>
</dbReference>
<dbReference type="KEGG" id="ftj:FTUN_4112"/>
<keyword evidence="2" id="KW-1185">Reference proteome</keyword>
<protein>
    <submittedName>
        <fullName evidence="1">Inner membrane protein</fullName>
    </submittedName>
</protein>
<dbReference type="Gene3D" id="3.20.20.70">
    <property type="entry name" value="Aldolase class I"/>
    <property type="match status" value="1"/>
</dbReference>
<dbReference type="InterPro" id="IPR013785">
    <property type="entry name" value="Aldolase_TIM"/>
</dbReference>
<evidence type="ECO:0000313" key="1">
    <source>
        <dbReference type="EMBL" id="QJW96555.1"/>
    </source>
</evidence>
<dbReference type="CDD" id="cd01335">
    <property type="entry name" value="Radical_SAM"/>
    <property type="match status" value="1"/>
</dbReference>
<dbReference type="InterPro" id="IPR047771">
    <property type="entry name" value="Radical_SAM_STM4011-like"/>
</dbReference>
<dbReference type="EMBL" id="CP053452">
    <property type="protein sequence ID" value="QJW96555.1"/>
    <property type="molecule type" value="Genomic_DNA"/>
</dbReference>
<accession>A0A6M5YR79</accession>
<dbReference type="SUPFAM" id="SSF102114">
    <property type="entry name" value="Radical SAM enzymes"/>
    <property type="match status" value="1"/>
</dbReference>
<dbReference type="RefSeq" id="WP_227254948.1">
    <property type="nucleotide sequence ID" value="NZ_CP053452.2"/>
</dbReference>
<evidence type="ECO:0000313" key="2">
    <source>
        <dbReference type="Proteomes" id="UP000503447"/>
    </source>
</evidence>
<sequence>MNLSILYRGPLSSCNYGCDYCPFAKHTETAEELAHDRACLERFVAWAGTRGTASLGVLFTPWGEALVRKWYQSALAALTRMPHVTKAAIQTNLSCKLDWVEECDKAKLALWCTFHPSETTRERFLAKCRELLDRGVRFSVGVVGLKEHFAEIEALRRELPSDVYLWVNAYKRGRGKEPTPSPSVRSPALSAELLAGRGKGGEQALRISTASGGLQEAPRAFTPLPLGRGAGGVGSLGRGLLYYTPEMVADLTRIDPLFPVNDTYHASRGEACRAGQSVISVDGDGTVRRCHFIKEPIGNIYAADFDACLRERPCTNDTCGCHIGYVHLDRLKLYDTFGDGVLERIPLGYR</sequence>
<dbReference type="InterPro" id="IPR058240">
    <property type="entry name" value="rSAM_sf"/>
</dbReference>
<reference evidence="2" key="1">
    <citation type="submission" date="2020-05" db="EMBL/GenBank/DDBJ databases">
        <title>Frigoriglobus tundricola gen. nov., sp. nov., a psychrotolerant cellulolytic planctomycete of the family Gemmataceae with two divergent copies of 16S rRNA gene.</title>
        <authorList>
            <person name="Kulichevskaya I.S."/>
            <person name="Ivanova A.A."/>
            <person name="Naumoff D.G."/>
            <person name="Beletsky A.V."/>
            <person name="Rijpstra W.I.C."/>
            <person name="Sinninghe Damste J.S."/>
            <person name="Mardanov A.V."/>
            <person name="Ravin N.V."/>
            <person name="Dedysh S.N."/>
        </authorList>
    </citation>
    <scope>NUCLEOTIDE SEQUENCE [LARGE SCALE GENOMIC DNA]</scope>
    <source>
        <strain evidence="2">PL17</strain>
    </source>
</reference>
<name>A0A6M5YR79_9BACT</name>
<proteinExistence type="predicted"/>
<gene>
    <name evidence="1" type="ORF">FTUN_4112</name>
</gene>
<dbReference type="Proteomes" id="UP000503447">
    <property type="component" value="Chromosome"/>
</dbReference>
<organism evidence="1 2">
    <name type="scientific">Frigoriglobus tundricola</name>
    <dbReference type="NCBI Taxonomy" id="2774151"/>
    <lineage>
        <taxon>Bacteria</taxon>
        <taxon>Pseudomonadati</taxon>
        <taxon>Planctomycetota</taxon>
        <taxon>Planctomycetia</taxon>
        <taxon>Gemmatales</taxon>
        <taxon>Gemmataceae</taxon>
        <taxon>Frigoriglobus</taxon>
    </lineage>
</organism>